<dbReference type="AlphaFoldDB" id="A0A366RL98"/>
<evidence type="ECO:0000313" key="3">
    <source>
        <dbReference type="Proteomes" id="UP000253153"/>
    </source>
</evidence>
<dbReference type="OrthoDB" id="3431997at2759"/>
<dbReference type="GeneID" id="41996127"/>
<proteinExistence type="predicted"/>
<evidence type="ECO:0000313" key="2">
    <source>
        <dbReference type="EMBL" id="RBR17186.1"/>
    </source>
</evidence>
<gene>
    <name evidence="2" type="ORF">FIESC28_06688</name>
</gene>
<dbReference type="Proteomes" id="UP000253153">
    <property type="component" value="Unassembled WGS sequence"/>
</dbReference>
<protein>
    <submittedName>
        <fullName evidence="2">Uncharacterized protein</fullName>
    </submittedName>
</protein>
<dbReference type="EMBL" id="QKXC01000136">
    <property type="protein sequence ID" value="RBR17186.1"/>
    <property type="molecule type" value="Genomic_DNA"/>
</dbReference>
<evidence type="ECO:0000256" key="1">
    <source>
        <dbReference type="SAM" id="MobiDB-lite"/>
    </source>
</evidence>
<reference evidence="2 3" key="1">
    <citation type="submission" date="2018-06" db="EMBL/GenBank/DDBJ databases">
        <title>Fusarium incarnatum-equiseti species complex species 28.</title>
        <authorList>
            <person name="Gardiner D.M."/>
        </authorList>
    </citation>
    <scope>NUCLEOTIDE SEQUENCE [LARGE SCALE GENOMIC DNA]</scope>
    <source>
        <strain evidence="2 3">FIESC_28</strain>
    </source>
</reference>
<comment type="caution">
    <text evidence="2">The sequence shown here is derived from an EMBL/GenBank/DDBJ whole genome shotgun (WGS) entry which is preliminary data.</text>
</comment>
<keyword evidence="3" id="KW-1185">Reference proteome</keyword>
<name>A0A366RL98_9HYPO</name>
<accession>A0A366RL98</accession>
<dbReference type="RefSeq" id="XP_031015209.1">
    <property type="nucleotide sequence ID" value="XM_031160831.1"/>
</dbReference>
<sequence>MGFLNKIGLSHDSSVPDEPPPSYDESQNEHRQQGPPPPKAEAPSQPPPASPNPQASPRPPPAAAGPSQPPAIPRQFPPSFNLYSAGWPNASFILAEHQQQPLYLFSMHTGFSDAPPIILHSGPDESYQPLASANFMFMSLSFDVELPPIPGSGAPLARERVDPAGSSGLSPAFTFSIEVGPNGNGPRETFEWRRSSGQAVASLGGHYHGWKLVRLAHGPPGGGNMDFVPGGFRDSFGNEVVAAWAMGSGRSLTKVAHYQFMGTGLTGLLGERWAIMTVITGLTLFQRDRRRR</sequence>
<feature type="region of interest" description="Disordered" evidence="1">
    <location>
        <begin position="1"/>
        <end position="77"/>
    </location>
</feature>
<organism evidence="2 3">
    <name type="scientific">Fusarium coffeatum</name>
    <dbReference type="NCBI Taxonomy" id="231269"/>
    <lineage>
        <taxon>Eukaryota</taxon>
        <taxon>Fungi</taxon>
        <taxon>Dikarya</taxon>
        <taxon>Ascomycota</taxon>
        <taxon>Pezizomycotina</taxon>
        <taxon>Sordariomycetes</taxon>
        <taxon>Hypocreomycetidae</taxon>
        <taxon>Hypocreales</taxon>
        <taxon>Nectriaceae</taxon>
        <taxon>Fusarium</taxon>
        <taxon>Fusarium incarnatum-equiseti species complex</taxon>
    </lineage>
</organism>
<feature type="compositionally biased region" description="Pro residues" evidence="1">
    <location>
        <begin position="34"/>
        <end position="76"/>
    </location>
</feature>